<dbReference type="PANTHER" id="PTHR32089:SF112">
    <property type="entry name" value="LYSOZYME-LIKE PROTEIN-RELATED"/>
    <property type="match status" value="1"/>
</dbReference>
<evidence type="ECO:0000256" key="7">
    <source>
        <dbReference type="ARBA" id="ARBA00029447"/>
    </source>
</evidence>
<dbReference type="OrthoDB" id="5348717at2"/>
<evidence type="ECO:0000256" key="8">
    <source>
        <dbReference type="PROSITE-ProRule" id="PRU00284"/>
    </source>
</evidence>
<keyword evidence="3 9" id="KW-0812">Transmembrane</keyword>
<keyword evidence="13" id="KW-1185">Reference proteome</keyword>
<feature type="domain" description="HAMP" evidence="11">
    <location>
        <begin position="297"/>
        <end position="346"/>
    </location>
</feature>
<gene>
    <name evidence="12" type="primary">tlpA</name>
    <name evidence="12" type="ORF">HCAN_1428</name>
</gene>
<evidence type="ECO:0000259" key="11">
    <source>
        <dbReference type="PROSITE" id="PS50885"/>
    </source>
</evidence>
<dbReference type="PANTHER" id="PTHR32089">
    <property type="entry name" value="METHYL-ACCEPTING CHEMOTAXIS PROTEIN MCPB"/>
    <property type="match status" value="1"/>
</dbReference>
<evidence type="ECO:0000256" key="5">
    <source>
        <dbReference type="ARBA" id="ARBA00023136"/>
    </source>
</evidence>
<dbReference type="eggNOG" id="COG0840">
    <property type="taxonomic scope" value="Bacteria"/>
</dbReference>
<evidence type="ECO:0000256" key="6">
    <source>
        <dbReference type="ARBA" id="ARBA00023224"/>
    </source>
</evidence>
<feature type="transmembrane region" description="Helical" evidence="9">
    <location>
        <begin position="215"/>
        <end position="235"/>
    </location>
</feature>
<evidence type="ECO:0000256" key="9">
    <source>
        <dbReference type="SAM" id="Phobius"/>
    </source>
</evidence>
<dbReference type="SMART" id="SM00283">
    <property type="entry name" value="MA"/>
    <property type="match status" value="1"/>
</dbReference>
<feature type="transmembrane region" description="Helical" evidence="9">
    <location>
        <begin position="12"/>
        <end position="31"/>
    </location>
</feature>
<name>C5ZYB5_9HELI</name>
<dbReference type="HOGENOM" id="CLU_000445_107_21_7"/>
<dbReference type="PROSITE" id="PS50111">
    <property type="entry name" value="CHEMOTAXIS_TRANSDUC_2"/>
    <property type="match status" value="1"/>
</dbReference>
<dbReference type="STRING" id="537970.HCAN_1428"/>
<dbReference type="InterPro" id="IPR004089">
    <property type="entry name" value="MCPsignal_dom"/>
</dbReference>
<dbReference type="GO" id="GO:0007165">
    <property type="term" value="P:signal transduction"/>
    <property type="evidence" value="ECO:0007669"/>
    <property type="project" value="UniProtKB-KW"/>
</dbReference>
<evidence type="ECO:0000259" key="10">
    <source>
        <dbReference type="PROSITE" id="PS50111"/>
    </source>
</evidence>
<dbReference type="AlphaFoldDB" id="C5ZYB5"/>
<dbReference type="GO" id="GO:0005886">
    <property type="term" value="C:plasma membrane"/>
    <property type="evidence" value="ECO:0007669"/>
    <property type="project" value="UniProtKB-SubCell"/>
</dbReference>
<dbReference type="Pfam" id="PF00015">
    <property type="entry name" value="MCPsignal"/>
    <property type="match status" value="1"/>
</dbReference>
<evidence type="ECO:0000256" key="3">
    <source>
        <dbReference type="ARBA" id="ARBA00022692"/>
    </source>
</evidence>
<dbReference type="InterPro" id="IPR004010">
    <property type="entry name" value="Double_Cache_2"/>
</dbReference>
<evidence type="ECO:0000313" key="12">
    <source>
        <dbReference type="EMBL" id="EES90133.1"/>
    </source>
</evidence>
<comment type="subcellular location">
    <subcellularLocation>
        <location evidence="1">Cell membrane</location>
        <topology evidence="1">Multi-pass membrane protein</topology>
    </subcellularLocation>
</comment>
<dbReference type="eggNOG" id="COG4564">
    <property type="taxonomic scope" value="Bacteria"/>
</dbReference>
<dbReference type="InterPro" id="IPR033480">
    <property type="entry name" value="sCache_2"/>
</dbReference>
<dbReference type="RefSeq" id="WP_006656480.1">
    <property type="nucleotide sequence ID" value="NZ_CM000776.2"/>
</dbReference>
<dbReference type="InterPro" id="IPR003660">
    <property type="entry name" value="HAMP_dom"/>
</dbReference>
<dbReference type="Gene3D" id="3.30.450.20">
    <property type="entry name" value="PAS domain"/>
    <property type="match status" value="1"/>
</dbReference>
<accession>C5ZYB5</accession>
<evidence type="ECO:0000256" key="4">
    <source>
        <dbReference type="ARBA" id="ARBA00022989"/>
    </source>
</evidence>
<dbReference type="SUPFAM" id="SSF58104">
    <property type="entry name" value="Methyl-accepting chemotaxis protein (MCP) signaling domain"/>
    <property type="match status" value="1"/>
</dbReference>
<evidence type="ECO:0000256" key="2">
    <source>
        <dbReference type="ARBA" id="ARBA00022475"/>
    </source>
</evidence>
<dbReference type="PROSITE" id="PS50885">
    <property type="entry name" value="HAMP"/>
    <property type="match status" value="1"/>
</dbReference>
<dbReference type="Gene3D" id="1.10.287.950">
    <property type="entry name" value="Methyl-accepting chemotaxis protein"/>
    <property type="match status" value="1"/>
</dbReference>
<evidence type="ECO:0000256" key="1">
    <source>
        <dbReference type="ARBA" id="ARBA00004651"/>
    </source>
</evidence>
<keyword evidence="6 8" id="KW-0807">Transducer</keyword>
<keyword evidence="5 9" id="KW-0472">Membrane</keyword>
<reference evidence="12 13" key="1">
    <citation type="journal article" date="2009" name="J. Bacteriol.">
        <title>Genome sequence of the emerging pathogen Helicobacter canadensis.</title>
        <authorList>
            <person name="Loman N.J."/>
            <person name="Snyder L.A."/>
            <person name="Linton J.D."/>
            <person name="Langdon R."/>
            <person name="Lawson A.J."/>
            <person name="Weinstock G.M."/>
            <person name="Wren B.W."/>
            <person name="Pallen M.J."/>
        </authorList>
    </citation>
    <scope>NUCLEOTIDE SEQUENCE [LARGE SCALE GENOMIC DNA]</scope>
    <source>
        <strain evidence="12 13">MIT 98-5491</strain>
    </source>
</reference>
<dbReference type="Pfam" id="PF08269">
    <property type="entry name" value="dCache_2"/>
    <property type="match status" value="1"/>
</dbReference>
<protein>
    <submittedName>
        <fullName evidence="12">Methyl-accepting chemotaxis protein tlpA</fullName>
    </submittedName>
</protein>
<comment type="similarity">
    <text evidence="7">Belongs to the methyl-accepting chemotaxis (MCP) protein family.</text>
</comment>
<keyword evidence="2" id="KW-1003">Cell membrane</keyword>
<keyword evidence="4 9" id="KW-1133">Transmembrane helix</keyword>
<dbReference type="Gene3D" id="6.10.340.10">
    <property type="match status" value="1"/>
</dbReference>
<sequence>MFNNFSLKIKLLILAFGFFISFGVLIGIIFFNQNKMTNEASLSLNSVIEQEVAQKIKLATDSMAYSLGELVNGLDEKSQIAIIAKAIENFRFEGDKSGYFFVYKDHFPVAHPTRKDLIGKSLYDAKDPKGVYYVRELFESAKNQDEKGKFIRFEFSKPLPNGELIQAQKIGYAQMIPNTNNMWISTGVYIDTLGDYSNEISHSLMKDILYAINSYILIAIIVAILIFLPLLLMFYKNLINSVNTLQRSILLFFSYINHEKTDIQLVQVNSNDEFGSMAKVINANIEKTKAGLIQDEKAIAQSAQTAKAIESGDLTARIVENPANPQLVELKNVLNKMLDVLQSKIGSNMNEITRVFDSYKRLDFTTEVKNAQGDVEVITNILGEEIKAMLKASANFASDLAKQSQDLRESMQKLTEGSQSQANSLQQSVVAIEEISSSMQNVSDRTSEVTRQAEDIKNIVGVIKDIADQTNLLALNAAIEAARAGEHGRGFAVVADEVRKLAERTSKSLNEIEANVNVLVQGVNDMSESIREQTTGVGQINEAVAQLETITHNNVIVANDTNAITQGVNKIANDILEDVNKKKF</sequence>
<evidence type="ECO:0000313" key="13">
    <source>
        <dbReference type="Proteomes" id="UP000007032"/>
    </source>
</evidence>
<dbReference type="Proteomes" id="UP000007032">
    <property type="component" value="Chromosome"/>
</dbReference>
<dbReference type="SMART" id="SM01049">
    <property type="entry name" value="Cache_2"/>
    <property type="match status" value="1"/>
</dbReference>
<dbReference type="EMBL" id="CM000776">
    <property type="protein sequence ID" value="EES90133.1"/>
    <property type="molecule type" value="Genomic_DNA"/>
</dbReference>
<feature type="domain" description="Methyl-accepting transducer" evidence="10">
    <location>
        <begin position="384"/>
        <end position="574"/>
    </location>
</feature>
<organism evidence="12 13">
    <name type="scientific">Helicobacter canadensis MIT 98-5491</name>
    <dbReference type="NCBI Taxonomy" id="537970"/>
    <lineage>
        <taxon>Bacteria</taxon>
        <taxon>Pseudomonadati</taxon>
        <taxon>Campylobacterota</taxon>
        <taxon>Epsilonproteobacteria</taxon>
        <taxon>Campylobacterales</taxon>
        <taxon>Helicobacteraceae</taxon>
        <taxon>Helicobacter</taxon>
    </lineage>
</organism>
<proteinExistence type="inferred from homology"/>